<keyword evidence="7 8" id="KW-0624">Polysaccharide degradation</keyword>
<evidence type="ECO:0000256" key="2">
    <source>
        <dbReference type="ARBA" id="ARBA00007072"/>
    </source>
</evidence>
<evidence type="ECO:0000256" key="10">
    <source>
        <dbReference type="SAM" id="MobiDB-lite"/>
    </source>
</evidence>
<feature type="compositionally biased region" description="Low complexity" evidence="10">
    <location>
        <begin position="145"/>
        <end position="167"/>
    </location>
</feature>
<evidence type="ECO:0000256" key="7">
    <source>
        <dbReference type="ARBA" id="ARBA00023326"/>
    </source>
</evidence>
<name>A0A7M5TR51_9CNID</name>
<keyword evidence="6 8" id="KW-0326">Glycosidase</keyword>
<feature type="domain" description="Glycoside hydrolase family 9" evidence="11">
    <location>
        <begin position="227"/>
        <end position="642"/>
    </location>
</feature>
<dbReference type="GO" id="GO:0030245">
    <property type="term" value="P:cellulose catabolic process"/>
    <property type="evidence" value="ECO:0007669"/>
    <property type="project" value="UniProtKB-KW"/>
</dbReference>
<evidence type="ECO:0000256" key="9">
    <source>
        <dbReference type="RuleBase" id="RU361166"/>
    </source>
</evidence>
<evidence type="ECO:0000256" key="8">
    <source>
        <dbReference type="PROSITE-ProRule" id="PRU10060"/>
    </source>
</evidence>
<evidence type="ECO:0000256" key="1">
    <source>
        <dbReference type="ARBA" id="ARBA00000966"/>
    </source>
</evidence>
<dbReference type="OrthoDB" id="10257085at2759"/>
<evidence type="ECO:0000256" key="4">
    <source>
        <dbReference type="ARBA" id="ARBA00023001"/>
    </source>
</evidence>
<feature type="active site" evidence="8">
    <location>
        <position position="630"/>
    </location>
</feature>
<comment type="catalytic activity">
    <reaction evidence="1 9">
        <text>Endohydrolysis of (1-&gt;4)-beta-D-glucosidic linkages in cellulose, lichenin and cereal beta-D-glucans.</text>
        <dbReference type="EC" id="3.2.1.4"/>
    </reaction>
</comment>
<evidence type="ECO:0000313" key="12">
    <source>
        <dbReference type="EnsemblMetazoa" id="CLYHEMP000587.1"/>
    </source>
</evidence>
<dbReference type="EC" id="3.2.1.4" evidence="9"/>
<sequence>MLRTLLLAVMTLSASLAHGCLNNYEFRFLSEWQEGGGWKTNAHIKPNFDYQLRNWELRIEFKEPLHRDMKAWIAKGYGGSAGQSKVVLKPMQWNRILYPAGFDMSYFVTFKNPIGQDHLKCVEFCGVKAGGSDNICDSGPPPPVATTKAPTKGPVVTTTQPKPATTIPTPPPNPTTTSAPLKTTTKHTTTKQKTSATSKTTRAPTTVATAKTTTTSNPGSCSPKYDYSEVLEKSILFYEAQRSGKLPADQRVKWRHDSTMTDGSDVGLDLTGGYFDAGDYVKFGFPMAATITNLAWGMLEFKKGYTSSGQYEYGLKAIKWGTDYFIKCHPSAHRLFGQVGDGDVDHSAWGRPEDMKLLRPAYDIDENRPGSDLAGETAAALAASSLVFKEVDADYSDVLLQHAKELYSFAMDFRGLYHESIPDATEFYKSHNGYKDELAWASLWLFRATGDATYKNNFLKEFDNDAYSQSPGEFSWDNKWHGVQVLAQQLNVSDKDYLGNLKSALEQPKKTAKGLFYVKRWGPLRHAANLAFLARVASTIVDDKFYNEFARSQINYILGDAGRSYVVGFGTNPPQQPHHRSSSCPVNGPCSWDNLFSSSPNPQILYGALVGGPDANDRYTDKRADYIKNEVTVDYNAGFQSAIAGLIQLAEEENDC</sequence>
<dbReference type="Gene3D" id="1.50.10.10">
    <property type="match status" value="1"/>
</dbReference>
<evidence type="ECO:0000313" key="13">
    <source>
        <dbReference type="Proteomes" id="UP000594262"/>
    </source>
</evidence>
<keyword evidence="9" id="KW-0732">Signal</keyword>
<dbReference type="InterPro" id="IPR012341">
    <property type="entry name" value="6hp_glycosidase-like_sf"/>
</dbReference>
<dbReference type="InterPro" id="IPR001701">
    <property type="entry name" value="Glyco_hydro_9"/>
</dbReference>
<organism evidence="12 13">
    <name type="scientific">Clytia hemisphaerica</name>
    <dbReference type="NCBI Taxonomy" id="252671"/>
    <lineage>
        <taxon>Eukaryota</taxon>
        <taxon>Metazoa</taxon>
        <taxon>Cnidaria</taxon>
        <taxon>Hydrozoa</taxon>
        <taxon>Hydroidolina</taxon>
        <taxon>Leptothecata</taxon>
        <taxon>Obeliida</taxon>
        <taxon>Clytiidae</taxon>
        <taxon>Clytia</taxon>
    </lineage>
</organism>
<keyword evidence="3 8" id="KW-0378">Hydrolase</keyword>
<keyword evidence="4 9" id="KW-0136">Cellulose degradation</keyword>
<keyword evidence="5 8" id="KW-0119">Carbohydrate metabolism</keyword>
<reference evidence="12" key="1">
    <citation type="submission" date="2021-01" db="UniProtKB">
        <authorList>
            <consortium name="EnsemblMetazoa"/>
        </authorList>
    </citation>
    <scope>IDENTIFICATION</scope>
</reference>
<protein>
    <recommendedName>
        <fullName evidence="9">Endoglucanase</fullName>
        <ecNumber evidence="9">3.2.1.4</ecNumber>
    </recommendedName>
</protein>
<comment type="similarity">
    <text evidence="2 8 9">Belongs to the glycosyl hydrolase 9 (cellulase E) family.</text>
</comment>
<evidence type="ECO:0000256" key="5">
    <source>
        <dbReference type="ARBA" id="ARBA00023277"/>
    </source>
</evidence>
<feature type="region of interest" description="Disordered" evidence="10">
    <location>
        <begin position="138"/>
        <end position="221"/>
    </location>
</feature>
<accession>A0A7M5TR51</accession>
<dbReference type="InterPro" id="IPR008928">
    <property type="entry name" value="6-hairpin_glycosidase_sf"/>
</dbReference>
<evidence type="ECO:0000256" key="6">
    <source>
        <dbReference type="ARBA" id="ARBA00023295"/>
    </source>
</evidence>
<dbReference type="Proteomes" id="UP000594262">
    <property type="component" value="Unplaced"/>
</dbReference>
<dbReference type="SUPFAM" id="SSF48208">
    <property type="entry name" value="Six-hairpin glycosidases"/>
    <property type="match status" value="1"/>
</dbReference>
<keyword evidence="13" id="KW-1185">Reference proteome</keyword>
<evidence type="ECO:0000259" key="11">
    <source>
        <dbReference type="Pfam" id="PF00759"/>
    </source>
</evidence>
<evidence type="ECO:0000256" key="3">
    <source>
        <dbReference type="ARBA" id="ARBA00022801"/>
    </source>
</evidence>
<feature type="chain" id="PRO_5029949676" description="Endoglucanase" evidence="9">
    <location>
        <begin position="18"/>
        <end position="656"/>
    </location>
</feature>
<proteinExistence type="inferred from homology"/>
<feature type="signal peptide" evidence="9">
    <location>
        <begin position="1"/>
        <end position="17"/>
    </location>
</feature>
<dbReference type="PROSITE" id="PS00698">
    <property type="entry name" value="GH9_3"/>
    <property type="match status" value="1"/>
</dbReference>
<feature type="active site" evidence="8">
    <location>
        <position position="621"/>
    </location>
</feature>
<dbReference type="InterPro" id="IPR033126">
    <property type="entry name" value="Glyco_hydro_9_Asp/Glu_AS"/>
</dbReference>
<dbReference type="PANTHER" id="PTHR22298">
    <property type="entry name" value="ENDO-1,4-BETA-GLUCANASE"/>
    <property type="match status" value="1"/>
</dbReference>
<dbReference type="EnsemblMetazoa" id="CLYHEMT000587.1">
    <property type="protein sequence ID" value="CLYHEMP000587.1"/>
    <property type="gene ID" value="CLYHEMG000587"/>
</dbReference>
<dbReference type="Pfam" id="PF00759">
    <property type="entry name" value="Glyco_hydro_9"/>
    <property type="match status" value="1"/>
</dbReference>
<dbReference type="GO" id="GO:0008810">
    <property type="term" value="F:cellulase activity"/>
    <property type="evidence" value="ECO:0007669"/>
    <property type="project" value="UniProtKB-EC"/>
</dbReference>
<dbReference type="AlphaFoldDB" id="A0A7M5TR51"/>
<feature type="compositionally biased region" description="Low complexity" evidence="10">
    <location>
        <begin position="191"/>
        <end position="215"/>
    </location>
</feature>